<evidence type="ECO:0000259" key="2">
    <source>
        <dbReference type="PROSITE" id="PS50022"/>
    </source>
</evidence>
<dbReference type="EMBL" id="UINC01119535">
    <property type="protein sequence ID" value="SVC93422.1"/>
    <property type="molecule type" value="Genomic_DNA"/>
</dbReference>
<dbReference type="InterPro" id="IPR000421">
    <property type="entry name" value="FA58C"/>
</dbReference>
<feature type="region of interest" description="Disordered" evidence="1">
    <location>
        <begin position="1"/>
        <end position="22"/>
    </location>
</feature>
<dbReference type="InterPro" id="IPR008979">
    <property type="entry name" value="Galactose-bd-like_sf"/>
</dbReference>
<accession>A0A382R8A0</accession>
<feature type="non-terminal residue" evidence="3">
    <location>
        <position position="1"/>
    </location>
</feature>
<organism evidence="3">
    <name type="scientific">marine metagenome</name>
    <dbReference type="NCBI Taxonomy" id="408172"/>
    <lineage>
        <taxon>unclassified sequences</taxon>
        <taxon>metagenomes</taxon>
        <taxon>ecological metagenomes</taxon>
    </lineage>
</organism>
<reference evidence="3" key="1">
    <citation type="submission" date="2018-05" db="EMBL/GenBank/DDBJ databases">
        <authorList>
            <person name="Lanie J.A."/>
            <person name="Ng W.-L."/>
            <person name="Kazmierczak K.M."/>
            <person name="Andrzejewski T.M."/>
            <person name="Davidsen T.M."/>
            <person name="Wayne K.J."/>
            <person name="Tettelin H."/>
            <person name="Glass J.I."/>
            <person name="Rusch D."/>
            <person name="Podicherti R."/>
            <person name="Tsui H.-C.T."/>
            <person name="Winkler M.E."/>
        </authorList>
    </citation>
    <scope>NUCLEOTIDE SEQUENCE</scope>
</reference>
<gene>
    <name evidence="3" type="ORF">METZ01_LOCUS346276</name>
</gene>
<proteinExistence type="predicted"/>
<protein>
    <recommendedName>
        <fullName evidence="2">F5/8 type C domain-containing protein</fullName>
    </recommendedName>
</protein>
<evidence type="ECO:0000256" key="1">
    <source>
        <dbReference type="SAM" id="MobiDB-lite"/>
    </source>
</evidence>
<dbReference type="PROSITE" id="PS50022">
    <property type="entry name" value="FA58C_3"/>
    <property type="match status" value="1"/>
</dbReference>
<dbReference type="Gene3D" id="2.60.120.260">
    <property type="entry name" value="Galactose-binding domain-like"/>
    <property type="match status" value="1"/>
</dbReference>
<feature type="domain" description="F5/8 type C" evidence="2">
    <location>
        <begin position="47"/>
        <end position="159"/>
    </location>
</feature>
<dbReference type="Pfam" id="PF22633">
    <property type="entry name" value="F5_F8_type_C_2"/>
    <property type="match status" value="1"/>
</dbReference>
<dbReference type="SUPFAM" id="SSF49785">
    <property type="entry name" value="Galactose-binding domain-like"/>
    <property type="match status" value="1"/>
</dbReference>
<sequence>VGAKPSVSDQISDGGYCPKPHNPRGKDTWPHCGVYINDGFYHNCRSWIGAKYPGWIQIDLGKIATINRIFLGSDHSQGFADRATSQFDVLVAADEAAKDSAAASWKKAFSYNNSEKPIRGTTEFKFAAAKGRYVRIHIIPPMAHVWTNSRFTEETLLQVMVQPYKQQVNSPPIGEQIKHSF</sequence>
<name>A0A382R8A0_9ZZZZ</name>
<evidence type="ECO:0000313" key="3">
    <source>
        <dbReference type="EMBL" id="SVC93422.1"/>
    </source>
</evidence>
<dbReference type="AlphaFoldDB" id="A0A382R8A0"/>